<dbReference type="GO" id="GO:0016887">
    <property type="term" value="F:ATP hydrolysis activity"/>
    <property type="evidence" value="ECO:0007669"/>
    <property type="project" value="InterPro"/>
</dbReference>
<evidence type="ECO:0000259" key="4">
    <source>
        <dbReference type="SMART" id="SM00382"/>
    </source>
</evidence>
<dbReference type="SMART" id="SM00382">
    <property type="entry name" value="AAA"/>
    <property type="match status" value="1"/>
</dbReference>
<protein>
    <recommendedName>
        <fullName evidence="4">AAA+ ATPase domain-containing protein</fullName>
    </recommendedName>
</protein>
<feature type="domain" description="AAA+ ATPase" evidence="4">
    <location>
        <begin position="326"/>
        <end position="465"/>
    </location>
</feature>
<dbReference type="InterPro" id="IPR027417">
    <property type="entry name" value="P-loop_NTPase"/>
</dbReference>
<gene>
    <name evidence="5" type="ORF">A5CPEGH6_22650</name>
</gene>
<dbReference type="SUPFAM" id="SSF52540">
    <property type="entry name" value="P-loop containing nucleoside triphosphate hydrolases"/>
    <property type="match status" value="1"/>
</dbReference>
<dbReference type="Pfam" id="PF00004">
    <property type="entry name" value="AAA"/>
    <property type="match status" value="1"/>
</dbReference>
<evidence type="ECO:0000256" key="2">
    <source>
        <dbReference type="ARBA" id="ARBA00022741"/>
    </source>
</evidence>
<reference evidence="6" key="1">
    <citation type="submission" date="2019-06" db="EMBL/GenBank/DDBJ databases">
        <title>Alistipes onderdonkii subsp. vulgaris subsp. nov., Alistipes dispar sp. nov. and Alistipes communis sp. nov., isolated from human faeces, and creation of Alistipes onderdonkii subsp. onderdonkii subsp. nov.</title>
        <authorList>
            <person name="Sakamoto M."/>
            <person name="Ikeyama N."/>
            <person name="Ogata Y."/>
            <person name="Suda W."/>
            <person name="Iino T."/>
            <person name="Hattori M."/>
            <person name="Ohkuma M."/>
        </authorList>
    </citation>
    <scope>NUCLEOTIDE SEQUENCE [LARGE SCALE GENOMIC DNA]</scope>
    <source>
        <strain evidence="6">5CPEGH6</strain>
    </source>
</reference>
<dbReference type="PANTHER" id="PTHR23073">
    <property type="entry name" value="26S PROTEASOME REGULATORY SUBUNIT"/>
    <property type="match status" value="1"/>
</dbReference>
<keyword evidence="3" id="KW-0067">ATP-binding</keyword>
<evidence type="ECO:0000256" key="3">
    <source>
        <dbReference type="ARBA" id="ARBA00022840"/>
    </source>
</evidence>
<name>A0A4Y1X2T4_9BACT</name>
<sequence length="548" mass="63520">MQDICEVVQLANGSHLSDDFWGNATPLLERLGRRLDLTPVQTMLFAVLIELSDDRKIVLKQLAEFLGCRKVELLNHAADFEELIRRQLIRRRRSGSAEPDTYRIPKMVLEALQAGKKFTPPPICGLTIDQFFVRLGKLISYTSQQEMSQTELAEELQQLIDRNQQLEFCCRFREIAQSLHIWDTLVFAQCCNLYVNNRDDHIGWHDIEVLFDDEWAARCEKDALLARYSELFDLNILENAPDSGMFGNREAFRLTDKAKTTLFSEILIQLQAPRNRKELIIASSLTPKKLWFNPGEQAKIDRLGLLLEAERFNAVRQQLWQNGMRQGFACLFYGSPGTGKTESVYQLARQSGRDIMQVDISETKSMWFGESEKRLKEIFDRYRGYVRDCDPAPILLFNEADAVLGRRRTTMGGSLDQTENAMQNILLQEIERLDGILIATTNLTQNLDQAFERRFLYKIKFCRPTFETRRAIWQTMLPSLKITEVEELSRMFDLSGGQIENVIRKYTADYLLTMESDAEQDASLLDNLYLYCREELHYDSASRKRIGY</sequence>
<keyword evidence="6" id="KW-1185">Reference proteome</keyword>
<dbReference type="InterPro" id="IPR003593">
    <property type="entry name" value="AAA+_ATPase"/>
</dbReference>
<dbReference type="CDD" id="cd19481">
    <property type="entry name" value="RecA-like_protease"/>
    <property type="match status" value="1"/>
</dbReference>
<evidence type="ECO:0000256" key="1">
    <source>
        <dbReference type="ARBA" id="ARBA00006914"/>
    </source>
</evidence>
<dbReference type="InterPro" id="IPR003959">
    <property type="entry name" value="ATPase_AAA_core"/>
</dbReference>
<dbReference type="Proteomes" id="UP000319374">
    <property type="component" value="Chromosome"/>
</dbReference>
<evidence type="ECO:0000313" key="5">
    <source>
        <dbReference type="EMBL" id="BBL07627.1"/>
    </source>
</evidence>
<dbReference type="EMBL" id="AP019736">
    <property type="protein sequence ID" value="BBL07627.1"/>
    <property type="molecule type" value="Genomic_DNA"/>
</dbReference>
<dbReference type="GO" id="GO:0005524">
    <property type="term" value="F:ATP binding"/>
    <property type="evidence" value="ECO:0007669"/>
    <property type="project" value="UniProtKB-KW"/>
</dbReference>
<organism evidence="5 6">
    <name type="scientific">Alistipes dispar</name>
    <dbReference type="NCBI Taxonomy" id="2585119"/>
    <lineage>
        <taxon>Bacteria</taxon>
        <taxon>Pseudomonadati</taxon>
        <taxon>Bacteroidota</taxon>
        <taxon>Bacteroidia</taxon>
        <taxon>Bacteroidales</taxon>
        <taxon>Rikenellaceae</taxon>
        <taxon>Alistipes</taxon>
    </lineage>
</organism>
<proteinExistence type="inferred from homology"/>
<keyword evidence="2" id="KW-0547">Nucleotide-binding</keyword>
<accession>A0A4Y1X2T4</accession>
<comment type="similarity">
    <text evidence="1">Belongs to the AAA ATPase family.</text>
</comment>
<evidence type="ECO:0000313" key="6">
    <source>
        <dbReference type="Proteomes" id="UP000319374"/>
    </source>
</evidence>
<dbReference type="Gene3D" id="3.40.50.300">
    <property type="entry name" value="P-loop containing nucleotide triphosphate hydrolases"/>
    <property type="match status" value="1"/>
</dbReference>
<dbReference type="AlphaFoldDB" id="A0A4Y1X2T4"/>
<dbReference type="InterPro" id="IPR050221">
    <property type="entry name" value="26S_Proteasome_ATPase"/>
</dbReference>
<dbReference type="KEGG" id="ada:A5CPEGH6_22650"/>